<evidence type="ECO:0000313" key="3">
    <source>
        <dbReference type="Proteomes" id="UP001285908"/>
    </source>
</evidence>
<feature type="transmembrane region" description="Helical" evidence="1">
    <location>
        <begin position="93"/>
        <end position="112"/>
    </location>
</feature>
<feature type="transmembrane region" description="Helical" evidence="1">
    <location>
        <begin position="12"/>
        <end position="31"/>
    </location>
</feature>
<keyword evidence="1" id="KW-0812">Transmembrane</keyword>
<gene>
    <name evidence="2" type="ORF">B0T23DRAFT_395408</name>
</gene>
<keyword evidence="1" id="KW-0472">Membrane</keyword>
<evidence type="ECO:0000256" key="1">
    <source>
        <dbReference type="SAM" id="Phobius"/>
    </source>
</evidence>
<keyword evidence="3" id="KW-1185">Reference proteome</keyword>
<keyword evidence="1" id="KW-1133">Transmembrane helix</keyword>
<accession>A0AAJ0MTG9</accession>
<proteinExistence type="predicted"/>
<reference evidence="2 3" key="1">
    <citation type="journal article" date="2023" name="Mol. Phylogenet. Evol.">
        <title>Genome-scale phylogeny and comparative genomics of the fungal order Sordariales.</title>
        <authorList>
            <person name="Hensen N."/>
            <person name="Bonometti L."/>
            <person name="Westerberg I."/>
            <person name="Brannstrom I.O."/>
            <person name="Guillou S."/>
            <person name="Cros-Aarteil S."/>
            <person name="Calhoun S."/>
            <person name="Haridas S."/>
            <person name="Kuo A."/>
            <person name="Mondo S."/>
            <person name="Pangilinan J."/>
            <person name="Riley R."/>
            <person name="LaButti K."/>
            <person name="Andreopoulos B."/>
            <person name="Lipzen A."/>
            <person name="Chen C."/>
            <person name="Yan M."/>
            <person name="Daum C."/>
            <person name="Ng V."/>
            <person name="Clum A."/>
            <person name="Steindorff A."/>
            <person name="Ohm R.A."/>
            <person name="Martin F."/>
            <person name="Silar P."/>
            <person name="Natvig D.O."/>
            <person name="Lalanne C."/>
            <person name="Gautier V."/>
            <person name="Ament-Velasquez S.L."/>
            <person name="Kruys A."/>
            <person name="Hutchinson M.I."/>
            <person name="Powell A.J."/>
            <person name="Barry K."/>
            <person name="Miller A.N."/>
            <person name="Grigoriev I.V."/>
            <person name="Debuchy R."/>
            <person name="Gladieux P."/>
            <person name="Hiltunen Thoren M."/>
            <person name="Johannesson H."/>
        </authorList>
    </citation>
    <scope>NUCLEOTIDE SEQUENCE [LARGE SCALE GENOMIC DNA]</scope>
    <source>
        <strain evidence="2 3">FGSC 10403</strain>
    </source>
</reference>
<protein>
    <submittedName>
        <fullName evidence="2">Uncharacterized protein</fullName>
    </submittedName>
</protein>
<dbReference type="GeneID" id="87875808"/>
<sequence length="449" mass="49650">MGISATLPFLQIAVLYVSFLATSTVHVLLLLARRPRPFCGVSGLAFGLVSAKVPLTEQRAKWNRNGRKIDETLTSLQLGIPCLPWAFDKTPPFLRNFLLLIIVGLVVVDLILRRCGKERNVETNDVEINVSTNEWKGSGWCDRRLCFSRYLYLVDGWIVASKGLSGPKPKGSDCFNPMLPCLFVFLSQPPDLLCVIITTHSTAFNPAHAPLSIVPEKDDNDDLSKLVFAGSLEPWASTRADEVASGSPSYFLQLRRQGTKIVEGAREPGPSPHFKTLKDTAELLSSFFSDDCLRRTLKYPNTHLTAWSESHGGCCKAYGIPKHPRCRPRQPPSTTMSHQPARCCSATYFLLDRQQTDDTDVFKALLHERQRMYACVGIIPVGARGAKGGIGDMSMKNYWTITTGPRTGDNDDSGSAVLEHKITGGYLDCKWEPARLSLGTCGVPRVMFN</sequence>
<name>A0AAJ0MTG9_9PEZI</name>
<dbReference type="RefSeq" id="XP_062694833.1">
    <property type="nucleotide sequence ID" value="XM_062838186.1"/>
</dbReference>
<dbReference type="AlphaFoldDB" id="A0AAJ0MTG9"/>
<dbReference type="EMBL" id="JAULSX010000003">
    <property type="protein sequence ID" value="KAK3495404.1"/>
    <property type="molecule type" value="Genomic_DNA"/>
</dbReference>
<evidence type="ECO:0000313" key="2">
    <source>
        <dbReference type="EMBL" id="KAK3495404.1"/>
    </source>
</evidence>
<organism evidence="2 3">
    <name type="scientific">Neurospora hispaniola</name>
    <dbReference type="NCBI Taxonomy" id="588809"/>
    <lineage>
        <taxon>Eukaryota</taxon>
        <taxon>Fungi</taxon>
        <taxon>Dikarya</taxon>
        <taxon>Ascomycota</taxon>
        <taxon>Pezizomycotina</taxon>
        <taxon>Sordariomycetes</taxon>
        <taxon>Sordariomycetidae</taxon>
        <taxon>Sordariales</taxon>
        <taxon>Sordariaceae</taxon>
        <taxon>Neurospora</taxon>
    </lineage>
</organism>
<dbReference type="Proteomes" id="UP001285908">
    <property type="component" value="Unassembled WGS sequence"/>
</dbReference>
<comment type="caution">
    <text evidence="2">The sequence shown here is derived from an EMBL/GenBank/DDBJ whole genome shotgun (WGS) entry which is preliminary data.</text>
</comment>